<feature type="compositionally biased region" description="Basic and acidic residues" evidence="2">
    <location>
        <begin position="286"/>
        <end position="296"/>
    </location>
</feature>
<dbReference type="InterPro" id="IPR008979">
    <property type="entry name" value="Galactose-bd-like_sf"/>
</dbReference>
<dbReference type="GO" id="GO:0004037">
    <property type="term" value="F:allantoicase activity"/>
    <property type="evidence" value="ECO:0007669"/>
    <property type="project" value="InterPro"/>
</dbReference>
<feature type="region of interest" description="Disordered" evidence="2">
    <location>
        <begin position="318"/>
        <end position="374"/>
    </location>
</feature>
<feature type="domain" description="Allantoicase" evidence="3">
    <location>
        <begin position="2295"/>
        <end position="2462"/>
    </location>
</feature>
<feature type="domain" description="Allantoicase" evidence="3">
    <location>
        <begin position="1863"/>
        <end position="1929"/>
    </location>
</feature>
<accession>A0A1A8VMA9</accession>
<feature type="region of interest" description="Disordered" evidence="2">
    <location>
        <begin position="127"/>
        <end position="146"/>
    </location>
</feature>
<evidence type="ECO:0000256" key="2">
    <source>
        <dbReference type="SAM" id="MobiDB-lite"/>
    </source>
</evidence>
<dbReference type="Proteomes" id="UP000078546">
    <property type="component" value="Unassembled WGS sequence"/>
</dbReference>
<protein>
    <recommendedName>
        <fullName evidence="3">Allantoicase domain-containing protein</fullName>
    </recommendedName>
</protein>
<dbReference type="InterPro" id="IPR015908">
    <property type="entry name" value="Allantoicase_dom"/>
</dbReference>
<feature type="compositionally biased region" description="Polar residues" evidence="2">
    <location>
        <begin position="58"/>
        <end position="67"/>
    </location>
</feature>
<dbReference type="Gene3D" id="2.60.120.260">
    <property type="entry name" value="Galactose-binding domain-like"/>
    <property type="match status" value="3"/>
</dbReference>
<evidence type="ECO:0000256" key="1">
    <source>
        <dbReference type="ARBA" id="ARBA00009242"/>
    </source>
</evidence>
<feature type="region of interest" description="Disordered" evidence="2">
    <location>
        <begin position="772"/>
        <end position="845"/>
    </location>
</feature>
<evidence type="ECO:0000313" key="5">
    <source>
        <dbReference type="Proteomes" id="UP000078546"/>
    </source>
</evidence>
<evidence type="ECO:0000259" key="3">
    <source>
        <dbReference type="Pfam" id="PF03561"/>
    </source>
</evidence>
<feature type="region of interest" description="Disordered" evidence="2">
    <location>
        <begin position="37"/>
        <end position="70"/>
    </location>
</feature>
<name>A0A1A8VMA9_PLAOA</name>
<feature type="compositionally biased region" description="Basic and acidic residues" evidence="2">
    <location>
        <begin position="636"/>
        <end position="656"/>
    </location>
</feature>
<sequence>MSEGKAENGAYINNPEFPFKNLNIRKIERIRKSTSLNNNFPVQKGSFNEESKMKESTSKQSNVHNFTSSLSKKLSRSKNFIERNIEKISLLSKKNDLFIKSKKTCNRNHIVGYELQRDTKKNVKQMKDKTGDGAHSGLSKNRGSGANNFNVGGNHVGGGNIGCKNVTASKQSLSEGKNKNILIKVKHKSAEKDASKETNLPTNSCKERDNWAHVKQLSKVNEKGSKDYSSVSFEWSKSLAKPYDIKSAHKNCSNTFLIKQKSLLREEKVNKNCKNKNNRYDVGSRSAEHDKSEPNLREYVEKSTNLQKDEWSTMKDVAHWKELPPNGKDTHQYDVRENHPLSKKTHRNESESRCSHEEENSLVEYEDKRKGNQLRESSNLISSYEEYDEVDKHTKVDISQNRRNIWNEKELEHYRNLSVNLNFMSYDLSRYEDKCKPIGENERSYDPKGNMRDNYNGRSKVRKEKKEGDAEEEIEVGDEIESEKVYKNQRGYSVNNKYIPSVNPLLSCSNSDTGMEKKKKVLKKTISLNDNSSVDTSTNYSLINNKECELLNEKRILKSGSNNKLNSFYPEFEVSSGQAELFSGNVHKEFSPNSFNRGINENVFSDDKKLRENFVGVHNNIRSFRKLYSGYLPNEGGEKRKGRIEGRMDEQGDGRNENVSPEEMPEAKESMKKERNYIKENSTDEISLIHNADVLGDYKHTEDACVTHDNSSHLENSANDELEKRVEHCKNNYQVIEVMNRKGEHFEEESFPGKNNYENVLRQSEYNVCESKNEKDMPKTHFDEQNEEDMPKTHFDEQNEEDMPKTHFDEQNEEDMSKTHFEEQNRDEQPCEIPIKKNNKNSEDIPDMQTHQLTILRSAFSNAYPKDSQWEKKSEFRESPNRSDNTKEHENRHNNIYEERDNNDFTNSNDCDIPSSRKADPGFSEVDYTPSYRNYVAGVVSGRGTSEGKGEEEEEDYQSVTEKESGGGKVEEAECTEGHGTLGKQLQNENRDEGGSGGDDEQPDNRKQELGEEEGEGEEEKEEKEEEKKKRGEDRATECGKTYIDKNEIGDVRRNNYVFPFEPFEGGNMPSLNTRDVEEHTKRYGILEQGKNTSNNIYAYEKRNVSNECNLRIDEPELNSQGEGKNKFLCSSNDTYDVDVVKMYNSKLTQQSSNKKQNKLLNKNMILKEIFGSNYESSLKNNLNESSNLPGGEEECEEETYKGEVSNSDGYEEELNANERANSQLVGKNDDKCSFYVRNKSLSKEMREAPLSQLDKTEVTYKDDVLCMEIQNEEDSLLKRYEENSSPLILSKPLFNDKTSESSYSRIDIKERNKNESVILGNHNTFLEKGKFTDVRNVSRTSELMVNVNAQEIPNETHNEKYTLKEGYVKCRSGVVYCDGKDEQEGVGNREKGENGLLRKEERYVEESRIGEGEGKCTVKIRNAEERTYERFEKDSANEGEEEWAQMGEDSKRGKKKKEEEITKERSLEFGTKSKCYSTYSDYIKIEKDNSTSRHVKKVEELDDYVYKVKRRNDENIDRIGSKKKKDALSKYMDKQFLIYKDNPFSGRENGINRSKSHLNHETLRKHYGDTFFKDRERELLFDSMSDNYNYLMKEKKFGRNSNRIGLYENGRSRPELTERRDASGHLRSRISDDYYLDYIKNKNGSSGNSGRYSGRHSDWRSGWRSDCPSGRHIGEAIERKEETKFGIARNSNDYLEDVHKKKKKKLEHINGSNVSYGNNSDYSKGALYHSINETTNSSQTIVSKRSKYILKQSNSSSVYDDVPLLFNFVNCCSIVLGSEIIYVTDETYGKCENILKDKPFHTNVERGYYEYFSNDLYNVMNNELSANINEANRFGMSKSVFFPNDVHLSKEESTWKDASSRYGIGGAQYSFECPGWLTKRRIKKYFDFCIIKLCKPTLIKGIDIDTNDFLGNYAPYVSIEGAYIEDEMLMSSTSFSKYVDNIKYENKKKNDILYENNFCHFEKGKENGDSKTLRGIFFHKMDQRSEGYNNPIDDSREKGEKNSLFNSREEVELVIDGKTYFKRNKYFYEPILIDPIDKSDQEYENYVEILRYNDKFKNLKNNPKSTSFVANGNEYRYIDNKLYTLVDVTRDIVSKYPDLHKNCLQKMASTLFHNIRDGNNRFEVNTLQKNFEKNEKSILQMNEKIGMSMTNGSDFRGTDERSRGNEDVLPKHFDVEDHCEEENPILLSTRRYNPNTLYLDNDYTVEKQIYNDLHKKYQWVSILEDERMNPGFKNYNHNCFNINTCNKIFTHLIVCLLPDGGINKLRVYGEIKISEKEKKKNYKKIINVSNILDGSNVVYTTDEFYGKSENILIDQKCNYVMGWQTRRLINRPLRYVENLCLNNICSIFFNNNYCIIKLSFITYIKYIEINTIFYEYNFPLCVSIDHCYLKDIHSEEKSKQMKYFNDNIQNIEWKELLPLSYIKGNHINFFTICGCGMSSSHLRLNIYPDGGINTIKVYGTVMETRLLISHEVTLLQIHVLCCHTAGLFALLKSRPTTLKKFWSQSPHLQSRKCDNMCVCAIYKGSLKNSATGNG</sequence>
<feature type="region of interest" description="Disordered" evidence="2">
    <location>
        <begin position="635"/>
        <end position="670"/>
    </location>
</feature>
<organism evidence="4 5">
    <name type="scientific">Plasmodium ovale curtisi</name>
    <dbReference type="NCBI Taxonomy" id="864141"/>
    <lineage>
        <taxon>Eukaryota</taxon>
        <taxon>Sar</taxon>
        <taxon>Alveolata</taxon>
        <taxon>Apicomplexa</taxon>
        <taxon>Aconoidasida</taxon>
        <taxon>Haemosporida</taxon>
        <taxon>Plasmodiidae</taxon>
        <taxon>Plasmodium</taxon>
        <taxon>Plasmodium (Plasmodium)</taxon>
    </lineage>
</organism>
<dbReference type="EMBL" id="FLQV01000065">
    <property type="protein sequence ID" value="SBS80784.1"/>
    <property type="molecule type" value="Genomic_DNA"/>
</dbReference>
<feature type="compositionally biased region" description="Basic and acidic residues" evidence="2">
    <location>
        <begin position="47"/>
        <end position="57"/>
    </location>
</feature>
<dbReference type="InterPro" id="IPR005164">
    <property type="entry name" value="Allantoicase"/>
</dbReference>
<dbReference type="GO" id="GO:0000256">
    <property type="term" value="P:allantoin catabolic process"/>
    <property type="evidence" value="ECO:0007669"/>
    <property type="project" value="InterPro"/>
</dbReference>
<dbReference type="SUPFAM" id="SSF49785">
    <property type="entry name" value="Galactose-binding domain-like"/>
    <property type="match status" value="3"/>
</dbReference>
<dbReference type="PANTHER" id="PTHR12045">
    <property type="entry name" value="ALLANTOICASE"/>
    <property type="match status" value="1"/>
</dbReference>
<feature type="region of interest" description="Disordered" evidence="2">
    <location>
        <begin position="865"/>
        <end position="929"/>
    </location>
</feature>
<feature type="compositionally biased region" description="Basic and acidic residues" evidence="2">
    <location>
        <begin position="440"/>
        <end position="451"/>
    </location>
</feature>
<comment type="similarity">
    <text evidence="1">Belongs to the allantoicase family.</text>
</comment>
<feature type="region of interest" description="Disordered" evidence="2">
    <location>
        <begin position="274"/>
        <end position="296"/>
    </location>
</feature>
<feature type="compositionally biased region" description="Polar residues" evidence="2">
    <location>
        <begin position="37"/>
        <end position="46"/>
    </location>
</feature>
<feature type="compositionally biased region" description="Basic and acidic residues" evidence="2">
    <location>
        <begin position="868"/>
        <end position="903"/>
    </location>
</feature>
<feature type="domain" description="Allantoicase" evidence="3">
    <location>
        <begin position="2212"/>
        <end position="2272"/>
    </location>
</feature>
<evidence type="ECO:0000313" key="4">
    <source>
        <dbReference type="EMBL" id="SBS80784.1"/>
    </source>
</evidence>
<feature type="compositionally biased region" description="Basic and acidic residues" evidence="2">
    <location>
        <begin position="961"/>
        <end position="972"/>
    </location>
</feature>
<dbReference type="PANTHER" id="PTHR12045:SF3">
    <property type="entry name" value="INACTIVE ALLANTOICASE-RELATED"/>
    <property type="match status" value="1"/>
</dbReference>
<reference evidence="5" key="1">
    <citation type="submission" date="2016-05" db="EMBL/GenBank/DDBJ databases">
        <authorList>
            <person name="Naeem Raeece"/>
        </authorList>
    </citation>
    <scope>NUCLEOTIDE SEQUENCE [LARGE SCALE GENOMIC DNA]</scope>
</reference>
<feature type="region of interest" description="Disordered" evidence="2">
    <location>
        <begin position="440"/>
        <end position="469"/>
    </location>
</feature>
<feature type="compositionally biased region" description="Basic and acidic residues" evidence="2">
    <location>
        <begin position="1449"/>
        <end position="1461"/>
    </location>
</feature>
<feature type="compositionally biased region" description="Basic and acidic residues" evidence="2">
    <location>
        <begin position="347"/>
        <end position="370"/>
    </location>
</feature>
<gene>
    <name evidence="4" type="ORF">POVCU1_002900</name>
</gene>
<feature type="compositionally biased region" description="Acidic residues" evidence="2">
    <location>
        <begin position="1011"/>
        <end position="1025"/>
    </location>
</feature>
<feature type="compositionally biased region" description="Basic and acidic residues" evidence="2">
    <location>
        <begin position="318"/>
        <end position="340"/>
    </location>
</feature>
<feature type="compositionally biased region" description="Basic and acidic residues" evidence="2">
    <location>
        <begin position="1026"/>
        <end position="1035"/>
    </location>
</feature>
<feature type="region of interest" description="Disordered" evidence="2">
    <location>
        <begin position="1432"/>
        <end position="1461"/>
    </location>
</feature>
<feature type="region of interest" description="Disordered" evidence="2">
    <location>
        <begin position="941"/>
        <end position="1035"/>
    </location>
</feature>
<feature type="compositionally biased region" description="Basic and acidic residues" evidence="2">
    <location>
        <begin position="772"/>
        <end position="829"/>
    </location>
</feature>
<dbReference type="Pfam" id="PF03561">
    <property type="entry name" value="Allantoicase"/>
    <property type="match status" value="3"/>
</dbReference>
<proteinExistence type="inferred from homology"/>